<dbReference type="EMBL" id="BMLB01000001">
    <property type="protein sequence ID" value="GGK57947.1"/>
    <property type="molecule type" value="Genomic_DNA"/>
</dbReference>
<gene>
    <name evidence="4" type="ORF">GCM10011509_02980</name>
</gene>
<feature type="region of interest" description="Disordered" evidence="3">
    <location>
        <begin position="336"/>
        <end position="362"/>
    </location>
</feature>
<keyword evidence="2" id="KW-0378">Hydrolase</keyword>
<feature type="compositionally biased region" description="Low complexity" evidence="3">
    <location>
        <begin position="73"/>
        <end position="88"/>
    </location>
</feature>
<evidence type="ECO:0000313" key="5">
    <source>
        <dbReference type="Proteomes" id="UP000662111"/>
    </source>
</evidence>
<evidence type="ECO:0000313" key="4">
    <source>
        <dbReference type="EMBL" id="GGK57947.1"/>
    </source>
</evidence>
<dbReference type="Gene3D" id="3.40.710.10">
    <property type="entry name" value="DD-peptidase/beta-lactamase superfamily"/>
    <property type="match status" value="2"/>
</dbReference>
<dbReference type="PRINTS" id="PR00922">
    <property type="entry name" value="DADACBPTASE3"/>
</dbReference>
<evidence type="ECO:0000256" key="3">
    <source>
        <dbReference type="SAM" id="MobiDB-lite"/>
    </source>
</evidence>
<sequence>MLSLASLTVRLWGPVFPIRAQDPDGGQSQVVSDSVHCTHRRLRYAVAPALLAALLAAGSPAVAAVDDEAVTTGPAGPAATARPQTQAEARPRLMPLDRPLGAVADGPVPDPDTVSRALSDELETDWLGPEDRRAITVRDALTGQVLTESNAGRPVTPASTTKILSAAAIVTGLPVQQTFTTRVVTGAAADEVVLVAGGDMLLARGAGDPGAVAGHAGVADLAAQTADALEAGGVPGPVSVGLDLQHVAGPHQLDTWSDFWVSEGYAGRIVQLGLAEDLALPFYPSPTDPEQEVARAFAAALEDAGVEVVGWEGEDEAQDWTAELVETPAGTVGLTRPAADPAAQERGTVTQAPDGAPATEEPGGEIAGAEVLAQVESAALRDVLALALAASDNAMVEQLARQAAVTDGGSADREAVTAWIRRSVEEDYGVDLTGLELADASGLSDGTLLTVDVVADLLVAAADGSRPDLQTVLAAGGLPIAGYTGTLSSRFHLPVHEAGVGNARAKTGSLPGVTSLAGTVVSADGRLLVYSLTADDIGEDAAVLEARSSLDEVVAQLARCGC</sequence>
<dbReference type="Pfam" id="PF02113">
    <property type="entry name" value="Peptidase_S13"/>
    <property type="match status" value="2"/>
</dbReference>
<dbReference type="InterPro" id="IPR012338">
    <property type="entry name" value="Beta-lactam/transpept-like"/>
</dbReference>
<dbReference type="PANTHER" id="PTHR30023">
    <property type="entry name" value="D-ALANYL-D-ALANINE CARBOXYPEPTIDASE"/>
    <property type="match status" value="1"/>
</dbReference>
<dbReference type="Proteomes" id="UP000662111">
    <property type="component" value="Unassembled WGS sequence"/>
</dbReference>
<dbReference type="SUPFAM" id="SSF56601">
    <property type="entry name" value="beta-lactamase/transpeptidase-like"/>
    <property type="match status" value="1"/>
</dbReference>
<organism evidence="4 5">
    <name type="scientific">Ornithinimicrobium pekingense</name>
    <dbReference type="NCBI Taxonomy" id="384677"/>
    <lineage>
        <taxon>Bacteria</taxon>
        <taxon>Bacillati</taxon>
        <taxon>Actinomycetota</taxon>
        <taxon>Actinomycetes</taxon>
        <taxon>Micrococcales</taxon>
        <taxon>Ornithinimicrobiaceae</taxon>
        <taxon>Ornithinimicrobium</taxon>
    </lineage>
</organism>
<dbReference type="InterPro" id="IPR000667">
    <property type="entry name" value="Peptidase_S13"/>
</dbReference>
<keyword evidence="4" id="KW-0121">Carboxypeptidase</keyword>
<dbReference type="PANTHER" id="PTHR30023:SF0">
    <property type="entry name" value="PENICILLIN-SENSITIVE CARBOXYPEPTIDASE A"/>
    <property type="match status" value="1"/>
</dbReference>
<name>A0ABQ2F799_9MICO</name>
<comment type="caution">
    <text evidence="4">The sequence shown here is derived from an EMBL/GenBank/DDBJ whole genome shotgun (WGS) entry which is preliminary data.</text>
</comment>
<accession>A0ABQ2F799</accession>
<evidence type="ECO:0000256" key="2">
    <source>
        <dbReference type="ARBA" id="ARBA00022801"/>
    </source>
</evidence>
<proteinExistence type="inferred from homology"/>
<comment type="similarity">
    <text evidence="1">Belongs to the peptidase S13 family.</text>
</comment>
<protein>
    <submittedName>
        <fullName evidence="4">Peptidase S13 (D-alanyl-D-alanine carboxypeptidase)</fullName>
    </submittedName>
</protein>
<reference evidence="5" key="1">
    <citation type="journal article" date="2019" name="Int. J. Syst. Evol. Microbiol.">
        <title>The Global Catalogue of Microorganisms (GCM) 10K type strain sequencing project: providing services to taxonomists for standard genome sequencing and annotation.</title>
        <authorList>
            <consortium name="The Broad Institute Genomics Platform"/>
            <consortium name="The Broad Institute Genome Sequencing Center for Infectious Disease"/>
            <person name="Wu L."/>
            <person name="Ma J."/>
        </authorList>
    </citation>
    <scope>NUCLEOTIDE SEQUENCE [LARGE SCALE GENOMIC DNA]</scope>
    <source>
        <strain evidence="5">CGMCC 1.5362</strain>
    </source>
</reference>
<evidence type="ECO:0000256" key="1">
    <source>
        <dbReference type="ARBA" id="ARBA00006096"/>
    </source>
</evidence>
<keyword evidence="4" id="KW-0645">Protease</keyword>
<keyword evidence="5" id="KW-1185">Reference proteome</keyword>
<feature type="region of interest" description="Disordered" evidence="3">
    <location>
        <begin position="73"/>
        <end position="92"/>
    </location>
</feature>
<dbReference type="GO" id="GO:0004180">
    <property type="term" value="F:carboxypeptidase activity"/>
    <property type="evidence" value="ECO:0007669"/>
    <property type="project" value="UniProtKB-KW"/>
</dbReference>